<comment type="similarity">
    <text evidence="1">Belongs to the pseudomonas-type ThrB family.</text>
</comment>
<protein>
    <submittedName>
        <fullName evidence="3">Homoserine kinase</fullName>
    </submittedName>
</protein>
<dbReference type="Pfam" id="PF01636">
    <property type="entry name" value="APH"/>
    <property type="match status" value="1"/>
</dbReference>
<feature type="domain" description="Aminoglycoside phosphotransferase" evidence="2">
    <location>
        <begin position="29"/>
        <end position="271"/>
    </location>
</feature>
<gene>
    <name evidence="3" type="ORF">D1B32_11015</name>
</gene>
<keyword evidence="3" id="KW-0808">Transferase</keyword>
<dbReference type="InterPro" id="IPR002575">
    <property type="entry name" value="Aminoglycoside_PTrfase"/>
</dbReference>
<dbReference type="RefSeq" id="WP_118889329.1">
    <property type="nucleotide sequence ID" value="NZ_PHUT01000006.1"/>
</dbReference>
<dbReference type="InterPro" id="IPR011009">
    <property type="entry name" value="Kinase-like_dom_sf"/>
</dbReference>
<organism evidence="3 4">
    <name type="scientific">Oceanobacillus profundus</name>
    <dbReference type="NCBI Taxonomy" id="372463"/>
    <lineage>
        <taxon>Bacteria</taxon>
        <taxon>Bacillati</taxon>
        <taxon>Bacillota</taxon>
        <taxon>Bacilli</taxon>
        <taxon>Bacillales</taxon>
        <taxon>Bacillaceae</taxon>
        <taxon>Oceanobacillus</taxon>
    </lineage>
</organism>
<name>A0A417YHC2_9BACI</name>
<dbReference type="InterPro" id="IPR050249">
    <property type="entry name" value="Pseudomonas-type_ThrB"/>
</dbReference>
<keyword evidence="4" id="KW-1185">Reference proteome</keyword>
<accession>A0A417YHC2</accession>
<evidence type="ECO:0000259" key="2">
    <source>
        <dbReference type="Pfam" id="PF01636"/>
    </source>
</evidence>
<sequence length="329" mass="37974">MPILTDEQAVLADLTATCSHLFGFTLFKAEPIKRGWLNLKWKITTDSGVFLLKQYNKERFKKYNQEDLLFAFEQQTRLFAHGLPCPNLYTYQGSSFLKSAKGEHFLLMDYYDGKILPSGSLTKHQLYDLGRLTGKMHCILNDGSLRRASRAQFIPPSIKERLAHWEDTKKRAIATGKEHLLPLFEAQATATETVCLEALHTNDTGWAHRDLWVDNVLFKRNDVAAILDFDRLKYDYPQLDVARAILSGALGREGLNTDFALAFLDGYKEYHTVKQGFLAKSLLLLWYMESTWWVHPKMDEEEGPPRRFQLEMAWLAENLQHLGERLEGR</sequence>
<evidence type="ECO:0000256" key="1">
    <source>
        <dbReference type="ARBA" id="ARBA00038240"/>
    </source>
</evidence>
<comment type="caution">
    <text evidence="3">The sequence shown here is derived from an EMBL/GenBank/DDBJ whole genome shotgun (WGS) entry which is preliminary data.</text>
</comment>
<evidence type="ECO:0000313" key="4">
    <source>
        <dbReference type="Proteomes" id="UP000285456"/>
    </source>
</evidence>
<dbReference type="GO" id="GO:0019202">
    <property type="term" value="F:amino acid kinase activity"/>
    <property type="evidence" value="ECO:0007669"/>
    <property type="project" value="TreeGrafter"/>
</dbReference>
<dbReference type="EMBL" id="QWEH01000006">
    <property type="protein sequence ID" value="RHW32285.1"/>
    <property type="molecule type" value="Genomic_DNA"/>
</dbReference>
<dbReference type="PANTHER" id="PTHR21064">
    <property type="entry name" value="AMINOGLYCOSIDE PHOSPHOTRANSFERASE DOMAIN-CONTAINING PROTEIN-RELATED"/>
    <property type="match status" value="1"/>
</dbReference>
<dbReference type="AlphaFoldDB" id="A0A417YHC2"/>
<dbReference type="PANTHER" id="PTHR21064:SF6">
    <property type="entry name" value="AMINOGLYCOSIDE PHOSPHOTRANSFERASE DOMAIN-CONTAINING PROTEIN"/>
    <property type="match status" value="1"/>
</dbReference>
<dbReference type="Gene3D" id="3.90.1200.10">
    <property type="match status" value="1"/>
</dbReference>
<dbReference type="Proteomes" id="UP000285456">
    <property type="component" value="Unassembled WGS sequence"/>
</dbReference>
<reference evidence="3 4" key="1">
    <citation type="journal article" date="2007" name="Int. J. Syst. Evol. Microbiol.">
        <title>Oceanobacillus profundus sp. nov., isolated from a deep-sea sediment core.</title>
        <authorList>
            <person name="Kim Y.G."/>
            <person name="Choi D.H."/>
            <person name="Hyun S."/>
            <person name="Cho B.C."/>
        </authorList>
    </citation>
    <scope>NUCLEOTIDE SEQUENCE [LARGE SCALE GENOMIC DNA]</scope>
    <source>
        <strain evidence="3 4">DSM 18246</strain>
    </source>
</reference>
<dbReference type="OrthoDB" id="9777460at2"/>
<dbReference type="SUPFAM" id="SSF56112">
    <property type="entry name" value="Protein kinase-like (PK-like)"/>
    <property type="match status" value="1"/>
</dbReference>
<dbReference type="Gene3D" id="3.30.200.20">
    <property type="entry name" value="Phosphorylase Kinase, domain 1"/>
    <property type="match status" value="1"/>
</dbReference>
<evidence type="ECO:0000313" key="3">
    <source>
        <dbReference type="EMBL" id="RHW32285.1"/>
    </source>
</evidence>
<proteinExistence type="inferred from homology"/>
<keyword evidence="3" id="KW-0418">Kinase</keyword>